<feature type="transmembrane region" description="Helical" evidence="4">
    <location>
        <begin position="372"/>
        <end position="391"/>
    </location>
</feature>
<dbReference type="EMBL" id="CP067089">
    <property type="protein sequence ID" value="QQO08119.1"/>
    <property type="molecule type" value="Genomic_DNA"/>
</dbReference>
<gene>
    <name evidence="6" type="ORF">JFL75_14375</name>
</gene>
<dbReference type="InterPro" id="IPR011701">
    <property type="entry name" value="MFS"/>
</dbReference>
<organism evidence="6 7">
    <name type="scientific">Breznakiella homolactica</name>
    <dbReference type="NCBI Taxonomy" id="2798577"/>
    <lineage>
        <taxon>Bacteria</taxon>
        <taxon>Pseudomonadati</taxon>
        <taxon>Spirochaetota</taxon>
        <taxon>Spirochaetia</taxon>
        <taxon>Spirochaetales</taxon>
        <taxon>Breznakiellaceae</taxon>
        <taxon>Breznakiella</taxon>
    </lineage>
</organism>
<dbReference type="AlphaFoldDB" id="A0A7T8B820"/>
<evidence type="ECO:0000313" key="7">
    <source>
        <dbReference type="Proteomes" id="UP000595917"/>
    </source>
</evidence>
<keyword evidence="2 4" id="KW-1133">Transmembrane helix</keyword>
<feature type="transmembrane region" description="Helical" evidence="4">
    <location>
        <begin position="284"/>
        <end position="299"/>
    </location>
</feature>
<accession>A0A7T8B820</accession>
<reference evidence="6" key="1">
    <citation type="submission" date="2021-01" db="EMBL/GenBank/DDBJ databases">
        <title>Description of Breznakiella homolactica.</title>
        <authorList>
            <person name="Song Y."/>
            <person name="Brune A."/>
        </authorList>
    </citation>
    <scope>NUCLEOTIDE SEQUENCE</scope>
    <source>
        <strain evidence="6">RmG30</strain>
    </source>
</reference>
<dbReference type="InterPro" id="IPR036259">
    <property type="entry name" value="MFS_trans_sf"/>
</dbReference>
<feature type="transmembrane region" description="Helical" evidence="4">
    <location>
        <begin position="217"/>
        <end position="234"/>
    </location>
</feature>
<feature type="transmembrane region" description="Helical" evidence="4">
    <location>
        <begin position="89"/>
        <end position="117"/>
    </location>
</feature>
<dbReference type="InterPro" id="IPR052714">
    <property type="entry name" value="MFS_Exporter"/>
</dbReference>
<feature type="transmembrane region" description="Helical" evidence="4">
    <location>
        <begin position="305"/>
        <end position="326"/>
    </location>
</feature>
<evidence type="ECO:0000256" key="1">
    <source>
        <dbReference type="ARBA" id="ARBA00022692"/>
    </source>
</evidence>
<feature type="transmembrane region" description="Helical" evidence="4">
    <location>
        <begin position="178"/>
        <end position="196"/>
    </location>
</feature>
<dbReference type="PANTHER" id="PTHR23531">
    <property type="entry name" value="QUINOLENE RESISTANCE PROTEIN NORA"/>
    <property type="match status" value="1"/>
</dbReference>
<evidence type="ECO:0000256" key="4">
    <source>
        <dbReference type="SAM" id="Phobius"/>
    </source>
</evidence>
<keyword evidence="7" id="KW-1185">Reference proteome</keyword>
<feature type="transmembrane region" description="Helical" evidence="4">
    <location>
        <begin position="58"/>
        <end position="77"/>
    </location>
</feature>
<dbReference type="RefSeq" id="WP_215625425.1">
    <property type="nucleotide sequence ID" value="NZ_CP067089.2"/>
</dbReference>
<feature type="domain" description="Major facilitator superfamily (MFS) profile" evidence="5">
    <location>
        <begin position="24"/>
        <end position="396"/>
    </location>
</feature>
<keyword evidence="3 4" id="KW-0472">Membrane</keyword>
<evidence type="ECO:0000313" key="6">
    <source>
        <dbReference type="EMBL" id="QQO08119.1"/>
    </source>
</evidence>
<dbReference type="Pfam" id="PF07690">
    <property type="entry name" value="MFS_1"/>
    <property type="match status" value="1"/>
</dbReference>
<dbReference type="Gene3D" id="1.20.1250.20">
    <property type="entry name" value="MFS general substrate transporter like domains"/>
    <property type="match status" value="2"/>
</dbReference>
<evidence type="ECO:0000256" key="2">
    <source>
        <dbReference type="ARBA" id="ARBA00022989"/>
    </source>
</evidence>
<dbReference type="PROSITE" id="PS50850">
    <property type="entry name" value="MFS"/>
    <property type="match status" value="1"/>
</dbReference>
<sequence>MNVQANQTEFPGDNQNVPWYRNGQFILIFIIAFLVYSSSNMLSLTLPKFASEMGATSQMVGTLAGIFATCALLMRPISGQVVDNEDKKITLRICLLVLLVSVFGLTLSTNYYMLLIFRGLNGLAWGIGSTLCMTIATSCFSSSNMAAGIGIYGLGQSLAQTIAPMFALPIAGTIGYNGLYWVNVCLMVMCLLLTFLMKFPAREKHERHYSLNIRKMICFPAFLPAAMTMCNSIAKSSITAFLVIYTGTMGIENIGLYFSVQAAVIFISRPLVSKLADTVGTMKILIPCEMLTIAGLILISRSQSIGGFILAAVIMGIAVGGEQPILMGECVKSVPPAQRGSASNTSYIGTDLGNIIGSNFAGFLVASVGYSFMYMSYTLPVLICTIIYVILYSRKLKTIPIGDLNAEPD</sequence>
<dbReference type="KEGG" id="bhc:JFL75_14375"/>
<dbReference type="PANTHER" id="PTHR23531:SF1">
    <property type="entry name" value="QUINOLENE RESISTANCE PROTEIN NORA"/>
    <property type="match status" value="1"/>
</dbReference>
<name>A0A7T8B820_9SPIR</name>
<feature type="transmembrane region" description="Helical" evidence="4">
    <location>
        <begin position="25"/>
        <end position="46"/>
    </location>
</feature>
<dbReference type="CDD" id="cd17489">
    <property type="entry name" value="MFS_YfcJ_like"/>
    <property type="match status" value="1"/>
</dbReference>
<dbReference type="GO" id="GO:0022857">
    <property type="term" value="F:transmembrane transporter activity"/>
    <property type="evidence" value="ECO:0007669"/>
    <property type="project" value="InterPro"/>
</dbReference>
<dbReference type="Proteomes" id="UP000595917">
    <property type="component" value="Chromosome"/>
</dbReference>
<keyword evidence="1 4" id="KW-0812">Transmembrane</keyword>
<evidence type="ECO:0000259" key="5">
    <source>
        <dbReference type="PROSITE" id="PS50850"/>
    </source>
</evidence>
<dbReference type="SUPFAM" id="SSF103473">
    <property type="entry name" value="MFS general substrate transporter"/>
    <property type="match status" value="1"/>
</dbReference>
<dbReference type="InterPro" id="IPR020846">
    <property type="entry name" value="MFS_dom"/>
</dbReference>
<protein>
    <submittedName>
        <fullName evidence="6">MFS transporter</fullName>
    </submittedName>
</protein>
<proteinExistence type="predicted"/>
<evidence type="ECO:0000256" key="3">
    <source>
        <dbReference type="ARBA" id="ARBA00023136"/>
    </source>
</evidence>